<dbReference type="EMBL" id="CP036287">
    <property type="protein sequence ID" value="QDU67527.1"/>
    <property type="molecule type" value="Genomic_DNA"/>
</dbReference>
<keyword evidence="3 5" id="KW-0687">Ribonucleoprotein</keyword>
<accession>A0A518BKL8</accession>
<proteinExistence type="inferred from homology"/>
<protein>
    <recommendedName>
        <fullName evidence="4 5">Large ribosomal subunit protein bL32</fullName>
    </recommendedName>
</protein>
<dbReference type="InterPro" id="IPR002677">
    <property type="entry name" value="Ribosomal_bL32"/>
</dbReference>
<evidence type="ECO:0000313" key="6">
    <source>
        <dbReference type="EMBL" id="QDU67527.1"/>
    </source>
</evidence>
<dbReference type="HAMAP" id="MF_00340">
    <property type="entry name" value="Ribosomal_bL32"/>
    <property type="match status" value="1"/>
</dbReference>
<dbReference type="GO" id="GO:0006412">
    <property type="term" value="P:translation"/>
    <property type="evidence" value="ECO:0007669"/>
    <property type="project" value="UniProtKB-UniRule"/>
</dbReference>
<dbReference type="GO" id="GO:0015934">
    <property type="term" value="C:large ribosomal subunit"/>
    <property type="evidence" value="ECO:0007669"/>
    <property type="project" value="InterPro"/>
</dbReference>
<sequence length="68" mass="7711">MAHPKRRQSTHRQGIRRSHLGLAEMQLNSCAHCGAPIRPHHVCDNCGWYGFAKGADKQGRDVLEKEDF</sequence>
<comment type="similarity">
    <text evidence="1 5">Belongs to the bacterial ribosomal protein bL32 family.</text>
</comment>
<organism evidence="6 7">
    <name type="scientific">Engelhardtia mirabilis</name>
    <dbReference type="NCBI Taxonomy" id="2528011"/>
    <lineage>
        <taxon>Bacteria</taxon>
        <taxon>Pseudomonadati</taxon>
        <taxon>Planctomycetota</taxon>
        <taxon>Planctomycetia</taxon>
        <taxon>Planctomycetia incertae sedis</taxon>
        <taxon>Engelhardtia</taxon>
    </lineage>
</organism>
<dbReference type="InterPro" id="IPR044957">
    <property type="entry name" value="Ribosomal_bL32_bact"/>
</dbReference>
<dbReference type="AlphaFoldDB" id="A0A518BKL8"/>
<evidence type="ECO:0000256" key="3">
    <source>
        <dbReference type="ARBA" id="ARBA00023274"/>
    </source>
</evidence>
<evidence type="ECO:0000256" key="4">
    <source>
        <dbReference type="ARBA" id="ARBA00035178"/>
    </source>
</evidence>
<dbReference type="PANTHER" id="PTHR35534">
    <property type="entry name" value="50S RIBOSOMAL PROTEIN L32"/>
    <property type="match status" value="1"/>
</dbReference>
<name>A0A518BKL8_9BACT</name>
<evidence type="ECO:0000256" key="5">
    <source>
        <dbReference type="HAMAP-Rule" id="MF_00340"/>
    </source>
</evidence>
<dbReference type="RefSeq" id="WP_145065781.1">
    <property type="nucleotide sequence ID" value="NZ_CP036287.1"/>
</dbReference>
<dbReference type="NCBIfam" id="TIGR01031">
    <property type="entry name" value="rpmF_bact"/>
    <property type="match status" value="1"/>
</dbReference>
<dbReference type="InterPro" id="IPR011332">
    <property type="entry name" value="Ribosomal_zn-bd"/>
</dbReference>
<evidence type="ECO:0000256" key="2">
    <source>
        <dbReference type="ARBA" id="ARBA00022980"/>
    </source>
</evidence>
<reference evidence="6 7" key="1">
    <citation type="submission" date="2019-02" db="EMBL/GenBank/DDBJ databases">
        <title>Deep-cultivation of Planctomycetes and their phenomic and genomic characterization uncovers novel biology.</title>
        <authorList>
            <person name="Wiegand S."/>
            <person name="Jogler M."/>
            <person name="Boedeker C."/>
            <person name="Pinto D."/>
            <person name="Vollmers J."/>
            <person name="Rivas-Marin E."/>
            <person name="Kohn T."/>
            <person name="Peeters S.H."/>
            <person name="Heuer A."/>
            <person name="Rast P."/>
            <person name="Oberbeckmann S."/>
            <person name="Bunk B."/>
            <person name="Jeske O."/>
            <person name="Meyerdierks A."/>
            <person name="Storesund J.E."/>
            <person name="Kallscheuer N."/>
            <person name="Luecker S."/>
            <person name="Lage O.M."/>
            <person name="Pohl T."/>
            <person name="Merkel B.J."/>
            <person name="Hornburger P."/>
            <person name="Mueller R.-W."/>
            <person name="Bruemmer F."/>
            <person name="Labrenz M."/>
            <person name="Spormann A.M."/>
            <person name="Op den Camp H."/>
            <person name="Overmann J."/>
            <person name="Amann R."/>
            <person name="Jetten M.S.M."/>
            <person name="Mascher T."/>
            <person name="Medema M.H."/>
            <person name="Devos D.P."/>
            <person name="Kaster A.-K."/>
            <person name="Ovreas L."/>
            <person name="Rohde M."/>
            <person name="Galperin M.Y."/>
            <person name="Jogler C."/>
        </authorList>
    </citation>
    <scope>NUCLEOTIDE SEQUENCE [LARGE SCALE GENOMIC DNA]</scope>
    <source>
        <strain evidence="6 7">Pla133</strain>
    </source>
</reference>
<dbReference type="Pfam" id="PF01783">
    <property type="entry name" value="Ribosomal_L32p"/>
    <property type="match status" value="1"/>
</dbReference>
<dbReference type="Proteomes" id="UP000316921">
    <property type="component" value="Chromosome"/>
</dbReference>
<dbReference type="GO" id="GO:0003735">
    <property type="term" value="F:structural constituent of ribosome"/>
    <property type="evidence" value="ECO:0007669"/>
    <property type="project" value="InterPro"/>
</dbReference>
<keyword evidence="7" id="KW-1185">Reference proteome</keyword>
<dbReference type="KEGG" id="pbap:Pla133_26140"/>
<evidence type="ECO:0000313" key="7">
    <source>
        <dbReference type="Proteomes" id="UP000316921"/>
    </source>
</evidence>
<gene>
    <name evidence="5 6" type="primary">rpmF</name>
    <name evidence="6" type="ORF">Pla133_26140</name>
</gene>
<evidence type="ECO:0000256" key="1">
    <source>
        <dbReference type="ARBA" id="ARBA00008560"/>
    </source>
</evidence>
<dbReference type="PANTHER" id="PTHR35534:SF1">
    <property type="entry name" value="LARGE RIBOSOMAL SUBUNIT PROTEIN BL32"/>
    <property type="match status" value="1"/>
</dbReference>
<keyword evidence="2 5" id="KW-0689">Ribosomal protein</keyword>
<dbReference type="SUPFAM" id="SSF57829">
    <property type="entry name" value="Zn-binding ribosomal proteins"/>
    <property type="match status" value="1"/>
</dbReference>